<dbReference type="GO" id="GO:0030983">
    <property type="term" value="F:mismatched DNA binding"/>
    <property type="evidence" value="ECO:0007669"/>
    <property type="project" value="InterPro"/>
</dbReference>
<keyword evidence="3" id="KW-0227">DNA damage</keyword>
<evidence type="ECO:0000259" key="7">
    <source>
        <dbReference type="SMART" id="SM01340"/>
    </source>
</evidence>
<dbReference type="NCBIfam" id="TIGR00585">
    <property type="entry name" value="mutl"/>
    <property type="match status" value="1"/>
</dbReference>
<sequence length="688" mass="77203">MSGNQPRKIRKLDPTVVNRIAAGEVIQRPSNAIKELMENSLDAGAGSIQISVKSGGLKLLQIQDDGCGINKEDLEIVCERFTTSKLSKFEDLEEIGTYGFRGEALASISHVAHLRIITKTADSVCAYQAEYIDGRLKVIPGVTNPKPCAGNKGTIITAEDLFYNMDIRRRALKAPSEEHNRIVDVVTRYAVHNSKVGFSVKKAGEGNVDMRTPPKSTAVDNIRVLYGGQIARELLEVKHEDEHFKMRGHVTNVNFSTKKFTFLLFINHRLVESAAIRKAVDAVYTSYLPKGSHPFLYLSIEMNPRNVDVNVHPTKNEVHFLHEDLIISATGMADKTAGQGGSSTLKGQGLKFTNEASQSKSRSKDLIPLDKFLTPTPQDKSDGKAIDSGFDANSNISSIDPDIRTRNTFLPNSKGLHGSNSRNIASTSANSTSDSEARRRQMRLKSVKDLCKKLEDDCHKELLEIIRGHIFVGCVDRTRALIQHETKLYMINTTKLSSELFYQKILWEFGNLGRIVVNDPVTIHDLIIIAFDMKNQDETPLDERERRAAEIHALLMSKSDMLDDYFGLKFDSNGRLRTLPLLLENYFPCFDGLPTYLLNIAEKVNWSSEKLCFSTFAHETSLFYAIPPGNENENEVVTPNNNSWKWTIEHVVYPEAKKCLLPPKVFAEDCTFMQLANLPDLYKVFERC</sequence>
<keyword evidence="4" id="KW-0234">DNA repair</keyword>
<organism evidence="8 9">
    <name type="scientific">Allacma fusca</name>
    <dbReference type="NCBI Taxonomy" id="39272"/>
    <lineage>
        <taxon>Eukaryota</taxon>
        <taxon>Metazoa</taxon>
        <taxon>Ecdysozoa</taxon>
        <taxon>Arthropoda</taxon>
        <taxon>Hexapoda</taxon>
        <taxon>Collembola</taxon>
        <taxon>Symphypleona</taxon>
        <taxon>Sminthuridae</taxon>
        <taxon>Allacma</taxon>
    </lineage>
</organism>
<dbReference type="InterPro" id="IPR032189">
    <property type="entry name" value="Mlh1_C"/>
</dbReference>
<dbReference type="GO" id="GO:0005524">
    <property type="term" value="F:ATP binding"/>
    <property type="evidence" value="ECO:0007669"/>
    <property type="project" value="InterPro"/>
</dbReference>
<gene>
    <name evidence="8" type="ORF">AFUS01_LOCUS33427</name>
</gene>
<dbReference type="FunFam" id="3.30.565.10:FF:000109">
    <property type="entry name" value="Related to MLH1-DNA mismatch repair protein"/>
    <property type="match status" value="1"/>
</dbReference>
<comment type="similarity">
    <text evidence="2">Belongs to the DNA mismatch repair MutL/HexB family.</text>
</comment>
<proteinExistence type="inferred from homology"/>
<feature type="region of interest" description="Disordered" evidence="6">
    <location>
        <begin position="336"/>
        <end position="391"/>
    </location>
</feature>
<dbReference type="Pfam" id="PF16413">
    <property type="entry name" value="Mlh1_C"/>
    <property type="match status" value="1"/>
</dbReference>
<dbReference type="PROSITE" id="PS00058">
    <property type="entry name" value="DNA_MISMATCH_REPAIR_1"/>
    <property type="match status" value="1"/>
</dbReference>
<dbReference type="InterPro" id="IPR002099">
    <property type="entry name" value="MutL/Mlh/PMS"/>
</dbReference>
<evidence type="ECO:0000256" key="1">
    <source>
        <dbReference type="ARBA" id="ARBA00004123"/>
    </source>
</evidence>
<evidence type="ECO:0000256" key="4">
    <source>
        <dbReference type="ARBA" id="ARBA00023204"/>
    </source>
</evidence>
<dbReference type="SMART" id="SM01340">
    <property type="entry name" value="DNA_mis_repair"/>
    <property type="match status" value="1"/>
</dbReference>
<dbReference type="InterPro" id="IPR038973">
    <property type="entry name" value="MutL/Mlh/Pms-like"/>
</dbReference>
<comment type="caution">
    <text evidence="8">The sequence shown here is derived from an EMBL/GenBank/DDBJ whole genome shotgun (WGS) entry which is preliminary data.</text>
</comment>
<keyword evidence="5" id="KW-0539">Nucleus</keyword>
<dbReference type="InterPro" id="IPR013507">
    <property type="entry name" value="DNA_mismatch_S5_2-like"/>
</dbReference>
<evidence type="ECO:0000313" key="8">
    <source>
        <dbReference type="EMBL" id="CAG7823197.1"/>
    </source>
</evidence>
<dbReference type="CDD" id="cd16926">
    <property type="entry name" value="HATPase_MutL-MLH-PMS-like"/>
    <property type="match status" value="1"/>
</dbReference>
<evidence type="ECO:0000256" key="2">
    <source>
        <dbReference type="ARBA" id="ARBA00006082"/>
    </source>
</evidence>
<dbReference type="PANTHER" id="PTHR10073:SF12">
    <property type="entry name" value="DNA MISMATCH REPAIR PROTEIN MLH1"/>
    <property type="match status" value="1"/>
</dbReference>
<dbReference type="Pfam" id="PF01119">
    <property type="entry name" value="DNA_mis_repair"/>
    <property type="match status" value="1"/>
</dbReference>
<dbReference type="Proteomes" id="UP000708208">
    <property type="component" value="Unassembled WGS sequence"/>
</dbReference>
<dbReference type="GO" id="GO:0140664">
    <property type="term" value="F:ATP-dependent DNA damage sensor activity"/>
    <property type="evidence" value="ECO:0007669"/>
    <property type="project" value="InterPro"/>
</dbReference>
<dbReference type="GO" id="GO:0006298">
    <property type="term" value="P:mismatch repair"/>
    <property type="evidence" value="ECO:0007669"/>
    <property type="project" value="InterPro"/>
</dbReference>
<comment type="subcellular location">
    <subcellularLocation>
        <location evidence="1">Nucleus</location>
    </subcellularLocation>
</comment>
<dbReference type="PANTHER" id="PTHR10073">
    <property type="entry name" value="DNA MISMATCH REPAIR PROTEIN MLH, PMS, MUTL"/>
    <property type="match status" value="1"/>
</dbReference>
<feature type="region of interest" description="Disordered" evidence="6">
    <location>
        <begin position="403"/>
        <end position="439"/>
    </location>
</feature>
<dbReference type="GO" id="GO:0032389">
    <property type="term" value="C:MutLalpha complex"/>
    <property type="evidence" value="ECO:0007669"/>
    <property type="project" value="TreeGrafter"/>
</dbReference>
<evidence type="ECO:0000256" key="3">
    <source>
        <dbReference type="ARBA" id="ARBA00022763"/>
    </source>
</evidence>
<evidence type="ECO:0000256" key="6">
    <source>
        <dbReference type="SAM" id="MobiDB-lite"/>
    </source>
</evidence>
<feature type="domain" description="DNA mismatch repair protein S5" evidence="7">
    <location>
        <begin position="222"/>
        <end position="330"/>
    </location>
</feature>
<reference evidence="8" key="1">
    <citation type="submission" date="2021-06" db="EMBL/GenBank/DDBJ databases">
        <authorList>
            <person name="Hodson N. C."/>
            <person name="Mongue J. A."/>
            <person name="Jaron S. K."/>
        </authorList>
    </citation>
    <scope>NUCLEOTIDE SEQUENCE</scope>
</reference>
<evidence type="ECO:0000313" key="9">
    <source>
        <dbReference type="Proteomes" id="UP000708208"/>
    </source>
</evidence>
<evidence type="ECO:0000256" key="5">
    <source>
        <dbReference type="ARBA" id="ARBA00023242"/>
    </source>
</evidence>
<protein>
    <recommendedName>
        <fullName evidence="7">DNA mismatch repair protein S5 domain-containing protein</fullName>
    </recommendedName>
</protein>
<dbReference type="EMBL" id="CAJVCH010528770">
    <property type="protein sequence ID" value="CAG7823197.1"/>
    <property type="molecule type" value="Genomic_DNA"/>
</dbReference>
<accession>A0A8J2PC68</accession>
<dbReference type="InterPro" id="IPR014762">
    <property type="entry name" value="DNA_mismatch_repair_CS"/>
</dbReference>
<dbReference type="FunFam" id="3.30.230.10:FF:000014">
    <property type="entry name" value="DNA mismatch repair protein Mlh1"/>
    <property type="match status" value="1"/>
</dbReference>
<keyword evidence="9" id="KW-1185">Reference proteome</keyword>
<dbReference type="OrthoDB" id="10263226at2759"/>
<dbReference type="AlphaFoldDB" id="A0A8J2PC68"/>
<name>A0A8J2PC68_9HEXA</name>
<feature type="compositionally biased region" description="Polar residues" evidence="6">
    <location>
        <begin position="418"/>
        <end position="434"/>
    </location>
</feature>
<dbReference type="Pfam" id="PF13589">
    <property type="entry name" value="HATPase_c_3"/>
    <property type="match status" value="1"/>
</dbReference>
<dbReference type="GO" id="GO:0016887">
    <property type="term" value="F:ATP hydrolysis activity"/>
    <property type="evidence" value="ECO:0007669"/>
    <property type="project" value="InterPro"/>
</dbReference>